<dbReference type="InterPro" id="IPR006976">
    <property type="entry name" value="VanZ-like"/>
</dbReference>
<organism evidence="3 4">
    <name type="scientific">Salicibibacter halophilus</name>
    <dbReference type="NCBI Taxonomy" id="2502791"/>
    <lineage>
        <taxon>Bacteria</taxon>
        <taxon>Bacillati</taxon>
        <taxon>Bacillota</taxon>
        <taxon>Bacilli</taxon>
        <taxon>Bacillales</taxon>
        <taxon>Bacillaceae</taxon>
        <taxon>Salicibibacter</taxon>
    </lineage>
</organism>
<sequence>MSQRSLKTFSWIMFAIYTVVLLYITTFAWNYGASLGPDGPGGRNYNLIPFRSIYRIGVFSPSLWDPLKILIGNVLLFLPLGFYLPLLLRRLRSVVKVTFVGMFVSFFIELYQFTFTMRVSDIDDLVLNTAGVFLGAVMYFAGRKSLRRIVIILPSAPSPLRHNGSIGGNNRKR</sequence>
<reference evidence="4" key="1">
    <citation type="submission" date="2019-01" db="EMBL/GenBank/DDBJ databases">
        <title>Genomic analysis of Salicibibacter sp. NKC3-5.</title>
        <authorList>
            <person name="Oh Y.J."/>
        </authorList>
    </citation>
    <scope>NUCLEOTIDE SEQUENCE [LARGE SCALE GENOMIC DNA]</scope>
    <source>
        <strain evidence="4">NKC3-5</strain>
    </source>
</reference>
<feature type="transmembrane region" description="Helical" evidence="1">
    <location>
        <begin position="125"/>
        <end position="142"/>
    </location>
</feature>
<dbReference type="KEGG" id="sale:EPH95_15345"/>
<evidence type="ECO:0000256" key="1">
    <source>
        <dbReference type="SAM" id="Phobius"/>
    </source>
</evidence>
<accession>A0A514LKK2</accession>
<feature type="transmembrane region" description="Helical" evidence="1">
    <location>
        <begin position="69"/>
        <end position="87"/>
    </location>
</feature>
<evidence type="ECO:0000259" key="2">
    <source>
        <dbReference type="Pfam" id="PF04892"/>
    </source>
</evidence>
<feature type="domain" description="VanZ-like" evidence="2">
    <location>
        <begin position="14"/>
        <end position="140"/>
    </location>
</feature>
<dbReference type="OrthoDB" id="4822551at2"/>
<protein>
    <submittedName>
        <fullName evidence="3">VanZ family protein</fullName>
    </submittedName>
</protein>
<keyword evidence="1" id="KW-0812">Transmembrane</keyword>
<dbReference type="EMBL" id="CP035485">
    <property type="protein sequence ID" value="QDI92396.1"/>
    <property type="molecule type" value="Genomic_DNA"/>
</dbReference>
<dbReference type="Proteomes" id="UP000319756">
    <property type="component" value="Chromosome"/>
</dbReference>
<proteinExistence type="predicted"/>
<feature type="transmembrane region" description="Helical" evidence="1">
    <location>
        <begin position="12"/>
        <end position="31"/>
    </location>
</feature>
<dbReference type="InterPro" id="IPR053150">
    <property type="entry name" value="Teicoplanin_resist-assoc"/>
</dbReference>
<evidence type="ECO:0000313" key="4">
    <source>
        <dbReference type="Proteomes" id="UP000319756"/>
    </source>
</evidence>
<dbReference type="PANTHER" id="PTHR36834">
    <property type="entry name" value="MEMBRANE PROTEIN-RELATED"/>
    <property type="match status" value="1"/>
</dbReference>
<gene>
    <name evidence="3" type="ORF">EPH95_15345</name>
</gene>
<keyword evidence="1" id="KW-1133">Transmembrane helix</keyword>
<dbReference type="PANTHER" id="PTHR36834:SF1">
    <property type="entry name" value="INTEGRAL MEMBRANE PROTEIN"/>
    <property type="match status" value="1"/>
</dbReference>
<dbReference type="Pfam" id="PF04892">
    <property type="entry name" value="VanZ"/>
    <property type="match status" value="1"/>
</dbReference>
<keyword evidence="1" id="KW-0472">Membrane</keyword>
<name>A0A514LKK2_9BACI</name>
<feature type="transmembrane region" description="Helical" evidence="1">
    <location>
        <begin position="94"/>
        <end position="113"/>
    </location>
</feature>
<dbReference type="AlphaFoldDB" id="A0A514LKK2"/>
<keyword evidence="4" id="KW-1185">Reference proteome</keyword>
<dbReference type="RefSeq" id="WP_142090904.1">
    <property type="nucleotide sequence ID" value="NZ_CP035485.1"/>
</dbReference>
<evidence type="ECO:0000313" key="3">
    <source>
        <dbReference type="EMBL" id="QDI92396.1"/>
    </source>
</evidence>